<sequence length="183" mass="20453">MATTDCEKDIKTSVQINTGVAWATLPTSSSICMIFLMRAYRMQDIKTTREAPPTESLSPIIIMSPKDANWPGRFLCVTGLLLLSHSAYSTYERTTRTDLAYLKAVDRSETGLPLDIIIECLVSVLFFMVGVTLVAGDLKEILMETEMSKQTIDKLDARPSFITFNHRGRKGARALKTLTKRNL</sequence>
<evidence type="ECO:0000313" key="9">
    <source>
        <dbReference type="EMBL" id="RUS26946.1"/>
    </source>
</evidence>
<feature type="transmembrane region" description="Helical" evidence="8">
    <location>
        <begin position="20"/>
        <end position="40"/>
    </location>
</feature>
<comment type="subcellular location">
    <subcellularLocation>
        <location evidence="1">Endoplasmic reticulum membrane</location>
        <topology evidence="1">Multi-pass membrane protein</topology>
    </subcellularLocation>
</comment>
<keyword evidence="10" id="KW-1185">Reference proteome</keyword>
<dbReference type="EMBL" id="RBNJ01009333">
    <property type="protein sequence ID" value="RUS26946.1"/>
    <property type="molecule type" value="Genomic_DNA"/>
</dbReference>
<keyword evidence="7 8" id="KW-0472">Membrane</keyword>
<evidence type="ECO:0000256" key="5">
    <source>
        <dbReference type="ARBA" id="ARBA00022824"/>
    </source>
</evidence>
<comment type="caution">
    <text evidence="9">The sequence shown here is derived from an EMBL/GenBank/DDBJ whole genome shotgun (WGS) entry which is preliminary data.</text>
</comment>
<dbReference type="AlphaFoldDB" id="A0A433QAW5"/>
<name>A0A433QAW5_9FUNG</name>
<feature type="transmembrane region" description="Helical" evidence="8">
    <location>
        <begin position="111"/>
        <end position="135"/>
    </location>
</feature>
<evidence type="ECO:0000313" key="10">
    <source>
        <dbReference type="Proteomes" id="UP000274822"/>
    </source>
</evidence>
<comment type="similarity">
    <text evidence="2">Belongs to the membrane magnesium transporter (TC 1.A.67) family.</text>
</comment>
<protein>
    <submittedName>
        <fullName evidence="9">Membrane magnesium transporter-domain-containing protein</fullName>
    </submittedName>
</protein>
<dbReference type="Proteomes" id="UP000274822">
    <property type="component" value="Unassembled WGS sequence"/>
</dbReference>
<evidence type="ECO:0000256" key="3">
    <source>
        <dbReference type="ARBA" id="ARBA00011276"/>
    </source>
</evidence>
<reference evidence="9 10" key="1">
    <citation type="journal article" date="2018" name="New Phytol.">
        <title>Phylogenomics of Endogonaceae and evolution of mycorrhizas within Mucoromycota.</title>
        <authorList>
            <person name="Chang Y."/>
            <person name="Desiro A."/>
            <person name="Na H."/>
            <person name="Sandor L."/>
            <person name="Lipzen A."/>
            <person name="Clum A."/>
            <person name="Barry K."/>
            <person name="Grigoriev I.V."/>
            <person name="Martin F.M."/>
            <person name="Stajich J.E."/>
            <person name="Smith M.E."/>
            <person name="Bonito G."/>
            <person name="Spatafora J.W."/>
        </authorList>
    </citation>
    <scope>NUCLEOTIDE SEQUENCE [LARGE SCALE GENOMIC DNA]</scope>
    <source>
        <strain evidence="9 10">AD002</strain>
    </source>
</reference>
<comment type="subunit">
    <text evidence="3">Component of the ER membrane protein complex (EMC).</text>
</comment>
<keyword evidence="5" id="KW-0256">Endoplasmic reticulum</keyword>
<dbReference type="Pfam" id="PF10270">
    <property type="entry name" value="MMgT"/>
    <property type="match status" value="1"/>
</dbReference>
<dbReference type="GO" id="GO:0072546">
    <property type="term" value="C:EMC complex"/>
    <property type="evidence" value="ECO:0007669"/>
    <property type="project" value="TreeGrafter"/>
</dbReference>
<dbReference type="InterPro" id="IPR018937">
    <property type="entry name" value="MMgT"/>
</dbReference>
<organism evidence="9 10">
    <name type="scientific">Jimgerdemannia flammicorona</name>
    <dbReference type="NCBI Taxonomy" id="994334"/>
    <lineage>
        <taxon>Eukaryota</taxon>
        <taxon>Fungi</taxon>
        <taxon>Fungi incertae sedis</taxon>
        <taxon>Mucoromycota</taxon>
        <taxon>Mucoromycotina</taxon>
        <taxon>Endogonomycetes</taxon>
        <taxon>Endogonales</taxon>
        <taxon>Endogonaceae</taxon>
        <taxon>Jimgerdemannia</taxon>
    </lineage>
</organism>
<keyword evidence="6 8" id="KW-1133">Transmembrane helix</keyword>
<gene>
    <name evidence="9" type="ORF">BC938DRAFT_483904</name>
</gene>
<evidence type="ECO:0000256" key="4">
    <source>
        <dbReference type="ARBA" id="ARBA00022692"/>
    </source>
</evidence>
<accession>A0A433QAW5</accession>
<evidence type="ECO:0000256" key="8">
    <source>
        <dbReference type="SAM" id="Phobius"/>
    </source>
</evidence>
<dbReference type="PANTHER" id="PTHR21181:SF7">
    <property type="entry name" value="ER MEMBRANE PROTEIN COMPLEX SUBUNIT 5"/>
    <property type="match status" value="1"/>
</dbReference>
<dbReference type="PANTHER" id="PTHR21181">
    <property type="match status" value="1"/>
</dbReference>
<evidence type="ECO:0000256" key="2">
    <source>
        <dbReference type="ARBA" id="ARBA00006109"/>
    </source>
</evidence>
<evidence type="ECO:0000256" key="7">
    <source>
        <dbReference type="ARBA" id="ARBA00023136"/>
    </source>
</evidence>
<evidence type="ECO:0000256" key="6">
    <source>
        <dbReference type="ARBA" id="ARBA00022989"/>
    </source>
</evidence>
<dbReference type="GO" id="GO:0005886">
    <property type="term" value="C:plasma membrane"/>
    <property type="evidence" value="ECO:0007669"/>
    <property type="project" value="TreeGrafter"/>
</dbReference>
<dbReference type="GO" id="GO:0022890">
    <property type="term" value="F:inorganic cation transmembrane transporter activity"/>
    <property type="evidence" value="ECO:0007669"/>
    <property type="project" value="TreeGrafter"/>
</dbReference>
<keyword evidence="4 8" id="KW-0812">Transmembrane</keyword>
<dbReference type="GO" id="GO:0005769">
    <property type="term" value="C:early endosome"/>
    <property type="evidence" value="ECO:0007669"/>
    <property type="project" value="TreeGrafter"/>
</dbReference>
<evidence type="ECO:0000256" key="1">
    <source>
        <dbReference type="ARBA" id="ARBA00004477"/>
    </source>
</evidence>
<proteinExistence type="inferred from homology"/>
<dbReference type="GO" id="GO:0005794">
    <property type="term" value="C:Golgi apparatus"/>
    <property type="evidence" value="ECO:0007669"/>
    <property type="project" value="TreeGrafter"/>
</dbReference>